<organism evidence="2 3">
    <name type="scientific">Theileria equi strain WA</name>
    <dbReference type="NCBI Taxonomy" id="1537102"/>
    <lineage>
        <taxon>Eukaryota</taxon>
        <taxon>Sar</taxon>
        <taxon>Alveolata</taxon>
        <taxon>Apicomplexa</taxon>
        <taxon>Aconoidasida</taxon>
        <taxon>Piroplasmida</taxon>
        <taxon>Theileriidae</taxon>
        <taxon>Theileria</taxon>
    </lineage>
</organism>
<dbReference type="Proteomes" id="UP000031512">
    <property type="component" value="Chromosome 1"/>
</dbReference>
<dbReference type="VEuPathDB" id="PiroplasmaDB:BEWA_023210"/>
<keyword evidence="3" id="KW-1185">Reference proteome</keyword>
<feature type="region of interest" description="Disordered" evidence="1">
    <location>
        <begin position="947"/>
        <end position="974"/>
    </location>
</feature>
<reference evidence="2 3" key="1">
    <citation type="journal article" date="2012" name="BMC Genomics">
        <title>Comparative genomic analysis and phylogenetic position of Theileria equi.</title>
        <authorList>
            <person name="Kappmeyer L.S."/>
            <person name="Thiagarajan M."/>
            <person name="Herndon D.R."/>
            <person name="Ramsay J.D."/>
            <person name="Caler E."/>
            <person name="Djikeng A."/>
            <person name="Gillespie J.J."/>
            <person name="Lau A.O."/>
            <person name="Roalson E.H."/>
            <person name="Silva J.C."/>
            <person name="Silva M.G."/>
            <person name="Suarez C.E."/>
            <person name="Ueti M.W."/>
            <person name="Nene V.M."/>
            <person name="Mealey R.H."/>
            <person name="Knowles D.P."/>
            <person name="Brayton K.A."/>
        </authorList>
    </citation>
    <scope>NUCLEOTIDE SEQUENCE [LARGE SCALE GENOMIC DNA]</scope>
    <source>
        <strain evidence="2 3">WA</strain>
    </source>
</reference>
<accession>L0AV37</accession>
<feature type="compositionally biased region" description="Polar residues" evidence="1">
    <location>
        <begin position="954"/>
        <end position="974"/>
    </location>
</feature>
<evidence type="ECO:0000313" key="2">
    <source>
        <dbReference type="EMBL" id="AFZ79472.1"/>
    </source>
</evidence>
<feature type="compositionally biased region" description="Polar residues" evidence="1">
    <location>
        <begin position="1761"/>
        <end position="1778"/>
    </location>
</feature>
<evidence type="ECO:0000313" key="3">
    <source>
        <dbReference type="Proteomes" id="UP000031512"/>
    </source>
</evidence>
<protein>
    <submittedName>
        <fullName evidence="2">Uncharacterized protein</fullName>
    </submittedName>
</protein>
<evidence type="ECO:0000256" key="1">
    <source>
        <dbReference type="SAM" id="MobiDB-lite"/>
    </source>
</evidence>
<dbReference type="RefSeq" id="XP_004829138.1">
    <property type="nucleotide sequence ID" value="XM_004829081.1"/>
</dbReference>
<dbReference type="GeneID" id="15806927"/>
<feature type="region of interest" description="Disordered" evidence="1">
    <location>
        <begin position="1761"/>
        <end position="1794"/>
    </location>
</feature>
<dbReference type="KEGG" id="beq:BEWA_023210"/>
<proteinExistence type="predicted"/>
<dbReference type="STRING" id="1537102.L0AV37"/>
<name>L0AV37_THEEQ</name>
<gene>
    <name evidence="2" type="ORF">BEWA_023210</name>
</gene>
<dbReference type="EMBL" id="CP001669">
    <property type="protein sequence ID" value="AFZ79472.1"/>
    <property type="molecule type" value="Genomic_DNA"/>
</dbReference>
<sequence>MAVTPVIDLHNKCKPRCKCKGGRGGNISVTFGTVKDTDFGYYTHTVGRGGNNISRVIWNGIDLDSIRFVHPFENSKRITVFYHRIYDNDPQLIKKPLLIRSEDSTRRTHWFENLGHSVNRKWQRINDEARYYDFPEDDNYSKNPKFEEKLKAITCRLFVSHWIQINSDGNNQNDYQCPICNQLVKIKVRKDLPSKIPGYTKHEYSGDFSDKSILVYDGKPFTYMRKTSLGLAFYLPIQLESGNVSNVNVYYWNGDTSHANPLLIEVELSSGMSYWYENFCRDKNGDKWQHERWKPIWQIGYGKFDQNIQRIKTRLDTLNCIYNGAVQVNIGRQSCHKTKHYLHKDRLGYGYGEVFGTDPVLYSYRYRPSLSSGETPFNISEVTIDGSNQSFSPTLPFRDVIGLMAYVSPCDPNVPFLICVETSKSPITSYKDKNYKWYHRTTRGATWQEYQNFTSNQSPEKVIDKLKDALESARYTLGFKPCHIETQRIGIKLNVKETPGQKEYFREYRDESNPGKKVSIFVTKSEETPVANFVKNAHRPAIRSGKTFVADQYLVDGSRFKKKETNLENVYAYFWEGNTKEPILLRIKRRGDSDDSPTFYGKAAGPNKTWMSMWVQDLNELQALDQQNCENHGAIPIELTNPRDLKQFYPSSRDKSKCLKNKSVSISSSVSLPKGASGVYIGQGYKVDGNTKISRLTYNNNPTNIVPLYDYGTTFNIYYWKNDPGTPNKIPLLIEFTGKTEKVWYENLGKDRKYTEWRKIGEEAENFYESKDPQKKLTENFTIKLNEVNCRVHKVVQINVSRKAKELYCHSSGYVHGKMIMVTPKNHSDPFKGYTGYEHASVEKKKTFTISSFYNVDVQQEVTSNIGFPIKDVKKVTIYFPECDGGVPVAVHIEYENNKEPEKWLKRTKDNKWDDATKDFESKDEQIKDLLDDIRDGTQACLHPTQALPGVNQGGTADHSQYSHTSGNIPNVASMTPVDDKDIKLVFESIFKDIDYLDDEQNNSSEAIGVDDEYEHDDVKETQNKLTLVSVTRSAQSVTSYPQGPMILFQTYDIPSVTIDIKKNEVLKAYKLPPNNEDVKLDRIEYPEESSFHMFTHMSSNSDSFKVEEVKYGSEDKKDIKPAGLIKSYSVWYWKEDTTDMKNPLFIESQREDGKYDYYYNKGDNQWDNHNKETDQLQGEQLEQTLDELNCQHNRAVTMDLTESKPSLGGQYCCSKHAKTVKIISHSVTVNGRIMNYYKHTIEDNNFQLAAIKYYKNNENSTPRKRIRSGNLKFPINGPVGVYVFHCGKNPALICVKTNGTHKWYKRRKNDYESFWKDVSPELKSIVSSDLDNLRCKQQGELAKLLNTLECNLPVCRNVPGAQPSINHITIDLANHSQKQPLVSVPPAKDQNINALDLGKFMGDLSGLLYNILKKGPELIGTSKPTTKETLPNSIDNFASVVKDVANVVIPLAVTIDLWNRTCYPENSNGYEPVVNVTTNVTDPPKGFTEYIHTLKGHEDKHFTLQKTKYKGTETDIPSIQRVTQVSVLYWSPLETKEHRDRGRPLLVNVVIKTPGRPEKIIFYENTGVWSNDNSKWTIDKTLPPTNIAFQKKLFLLNCRLNNAVIIDISNKGGATYDGCDSNDKQLDDKHGNIRMQIKDTPENKLGSYSVYTHKLRTPPGEKFHVVKFQNAGSTLTGIGSLPILDVEEVKAYFCENGGSAPLLVYYKRLVDGFTGLNAHREWYKYDKTGGISTWKQVELKEAPFTEKDYKSIIKLLDSLPSNCKSPDPHTSPQAQASDDSEMTTPGPDGATGRFVESTVAAGAMTLGSILGTSSGTLAGAGGLTGFGWWIYKRSKGDPWVRQI</sequence>